<keyword evidence="5" id="KW-0249">Electron transport</keyword>
<comment type="function">
    <text evidence="6">The electron transfer flavoprotein serves as a specific electron acceptor for other dehydrogenases. It transfers the electrons to the main respiratory chain via ETF-ubiquinone oxidoreductase (ETF dehydrogenase).</text>
</comment>
<evidence type="ECO:0000256" key="2">
    <source>
        <dbReference type="ARBA" id="ARBA00011355"/>
    </source>
</evidence>
<comment type="similarity">
    <text evidence="1">Belongs to the ETF beta-subunit/FixA family.</text>
</comment>
<dbReference type="PANTHER" id="PTHR21294:SF8">
    <property type="entry name" value="ELECTRON TRANSFER FLAVOPROTEIN SUBUNIT BETA"/>
    <property type="match status" value="1"/>
</dbReference>
<evidence type="ECO:0000256" key="4">
    <source>
        <dbReference type="ARBA" id="ARBA00022448"/>
    </source>
</evidence>
<reference evidence="10 11" key="1">
    <citation type="submission" date="2016-03" db="EMBL/GenBank/DDBJ databases">
        <authorList>
            <person name="Ploux O."/>
        </authorList>
    </citation>
    <scope>NUCLEOTIDE SEQUENCE [LARGE SCALE GENOMIC DNA]</scope>
    <source>
        <strain evidence="10 11">EC13</strain>
    </source>
</reference>
<comment type="caution">
    <text evidence="10">The sequence shown here is derived from an EMBL/GenBank/DDBJ whole genome shotgun (WGS) entry which is preliminary data.</text>
</comment>
<name>A0A162GUQ5_BDEBC</name>
<sequence length="257" mass="27545">MKIFVCIKQVPDTETKIKITPDQNGIDTAGIKWVLNPYDEYAVEEAVKLRDANAGSQVWVLSVGPKTRVIESLRTALAMGADEAIVVNAENLDNFSTAKALAEVIKAEGGAKVIFSGKLAIDDNASSVSQMLAEFLNVPHTTVVSKFAFNGENVVVERDIEGGAKEVVQMMTPAVVGANKGLNMPRYASLPGIMKAKKKVIKEVEFASLNIPASDIKVKYSGFALPAEKPPVKMLAGDSSAQASELVKLLRDEAKVL</sequence>
<evidence type="ECO:0000259" key="9">
    <source>
        <dbReference type="SMART" id="SM00893"/>
    </source>
</evidence>
<dbReference type="OrthoDB" id="5290485at2"/>
<evidence type="ECO:0000256" key="7">
    <source>
        <dbReference type="ARBA" id="ARBA00042002"/>
    </source>
</evidence>
<dbReference type="InterPro" id="IPR014729">
    <property type="entry name" value="Rossmann-like_a/b/a_fold"/>
</dbReference>
<dbReference type="SMART" id="SM00893">
    <property type="entry name" value="ETF"/>
    <property type="match status" value="1"/>
</dbReference>
<evidence type="ECO:0000256" key="8">
    <source>
        <dbReference type="ARBA" id="ARBA00049933"/>
    </source>
</evidence>
<keyword evidence="4" id="KW-0813">Transport</keyword>
<feature type="domain" description="Electron transfer flavoprotein alpha/beta-subunit N-terminal" evidence="9">
    <location>
        <begin position="23"/>
        <end position="213"/>
    </location>
</feature>
<evidence type="ECO:0000256" key="6">
    <source>
        <dbReference type="ARBA" id="ARBA00025649"/>
    </source>
</evidence>
<comment type="subunit">
    <text evidence="2">Heterodimer of an alpha and a beta subunit.</text>
</comment>
<organism evidence="10 11">
    <name type="scientific">Bdellovibrio bacteriovorus</name>
    <dbReference type="NCBI Taxonomy" id="959"/>
    <lineage>
        <taxon>Bacteria</taxon>
        <taxon>Pseudomonadati</taxon>
        <taxon>Bdellovibrionota</taxon>
        <taxon>Bdellovibrionia</taxon>
        <taxon>Bdellovibrionales</taxon>
        <taxon>Pseudobdellovibrionaceae</taxon>
        <taxon>Bdellovibrio</taxon>
    </lineage>
</organism>
<dbReference type="SUPFAM" id="SSF52402">
    <property type="entry name" value="Adenine nucleotide alpha hydrolases-like"/>
    <property type="match status" value="1"/>
</dbReference>
<evidence type="ECO:0000256" key="3">
    <source>
        <dbReference type="ARBA" id="ARBA00016797"/>
    </source>
</evidence>
<dbReference type="PANTHER" id="PTHR21294">
    <property type="entry name" value="ELECTRON TRANSFER FLAVOPROTEIN BETA-SUBUNIT"/>
    <property type="match status" value="1"/>
</dbReference>
<evidence type="ECO:0000313" key="10">
    <source>
        <dbReference type="EMBL" id="KYG68991.1"/>
    </source>
</evidence>
<proteinExistence type="inferred from homology"/>
<evidence type="ECO:0000313" key="11">
    <source>
        <dbReference type="Proteomes" id="UP000075799"/>
    </source>
</evidence>
<accession>A0A162GUQ5</accession>
<dbReference type="Gene3D" id="3.40.50.620">
    <property type="entry name" value="HUPs"/>
    <property type="match status" value="1"/>
</dbReference>
<dbReference type="CDD" id="cd01714">
    <property type="entry name" value="ETF_beta"/>
    <property type="match status" value="1"/>
</dbReference>
<evidence type="ECO:0000256" key="1">
    <source>
        <dbReference type="ARBA" id="ARBA00007557"/>
    </source>
</evidence>
<dbReference type="Pfam" id="PF01012">
    <property type="entry name" value="ETF"/>
    <property type="match status" value="1"/>
</dbReference>
<dbReference type="InterPro" id="IPR012255">
    <property type="entry name" value="ETF_b"/>
</dbReference>
<dbReference type="RefSeq" id="WP_063205796.1">
    <property type="nucleotide sequence ID" value="NZ_LUKD01000001.1"/>
</dbReference>
<dbReference type="InterPro" id="IPR014730">
    <property type="entry name" value="ETF_a/b_N"/>
</dbReference>
<comment type="cofactor">
    <cofactor evidence="8">
        <name>AMP</name>
        <dbReference type="ChEBI" id="CHEBI:456215"/>
    </cofactor>
</comment>
<dbReference type="FunFam" id="3.40.50.620:FF:000011">
    <property type="entry name" value="Electron transfer flavoprotein subunit beta"/>
    <property type="match status" value="1"/>
</dbReference>
<dbReference type="Proteomes" id="UP000075799">
    <property type="component" value="Unassembled WGS sequence"/>
</dbReference>
<dbReference type="GO" id="GO:0009055">
    <property type="term" value="F:electron transfer activity"/>
    <property type="evidence" value="ECO:0007669"/>
    <property type="project" value="InterPro"/>
</dbReference>
<protein>
    <recommendedName>
        <fullName evidence="3">Electron transfer flavoprotein subunit beta</fullName>
    </recommendedName>
    <alternativeName>
        <fullName evidence="7">Electron transfer flavoprotein small subunit</fullName>
    </alternativeName>
</protein>
<dbReference type="AlphaFoldDB" id="A0A162GUQ5"/>
<evidence type="ECO:0000256" key="5">
    <source>
        <dbReference type="ARBA" id="ARBA00022982"/>
    </source>
</evidence>
<dbReference type="EMBL" id="LUKD01000001">
    <property type="protein sequence ID" value="KYG68991.1"/>
    <property type="molecule type" value="Genomic_DNA"/>
</dbReference>
<gene>
    <name evidence="10" type="ORF">AZI87_07135</name>
</gene>
<dbReference type="InterPro" id="IPR033948">
    <property type="entry name" value="ETF_beta_N"/>
</dbReference>
<dbReference type="GO" id="GO:0046395">
    <property type="term" value="P:carboxylic acid catabolic process"/>
    <property type="evidence" value="ECO:0007669"/>
    <property type="project" value="UniProtKB-ARBA"/>
</dbReference>
<dbReference type="PIRSF" id="PIRSF000090">
    <property type="entry name" value="Beta-ETF"/>
    <property type="match status" value="1"/>
</dbReference>